<protein>
    <recommendedName>
        <fullName evidence="3">Carbohydrate sulfotransferase</fullName>
    </recommendedName>
</protein>
<reference evidence="1" key="1">
    <citation type="submission" date="2023-01" db="EMBL/GenBank/DDBJ databases">
        <title>Metagenome sequencing of chrysophaentin producing Chrysophaeum taylorii.</title>
        <authorList>
            <person name="Davison J."/>
            <person name="Bewley C."/>
        </authorList>
    </citation>
    <scope>NUCLEOTIDE SEQUENCE</scope>
    <source>
        <strain evidence="1">NIES-1699</strain>
    </source>
</reference>
<name>A0AAD7U9I6_9STRA</name>
<dbReference type="AlphaFoldDB" id="A0AAD7U9I6"/>
<comment type="caution">
    <text evidence="1">The sequence shown here is derived from an EMBL/GenBank/DDBJ whole genome shotgun (WGS) entry which is preliminary data.</text>
</comment>
<dbReference type="EMBL" id="JAQMWT010000551">
    <property type="protein sequence ID" value="KAJ8599644.1"/>
    <property type="molecule type" value="Genomic_DNA"/>
</dbReference>
<dbReference type="Proteomes" id="UP001230188">
    <property type="component" value="Unassembled WGS sequence"/>
</dbReference>
<keyword evidence="2" id="KW-1185">Reference proteome</keyword>
<proteinExistence type="predicted"/>
<dbReference type="Pfam" id="PF03567">
    <property type="entry name" value="Sulfotransfer_2"/>
    <property type="match status" value="1"/>
</dbReference>
<evidence type="ECO:0000313" key="2">
    <source>
        <dbReference type="Proteomes" id="UP001230188"/>
    </source>
</evidence>
<sequence length="297" mass="33986">MLLWVGVACANTLPPGCREFYNASRPGLASATVESLRSRQLRKSHSLTTRRNWAGINGTIYVYAVNRKAGSKSWMGIMDELRRNGFQERGPKVVYFTFVRHPYGRLASALEEIVQRHDALCRRIPYCQRVKGLGEGQFEAFTKAVLLEEPFSALENDGLSYHTFSQMHAIAALEKMDFVGHLETMREDALRLFGASISPDDLLRRVPMLERMLATDAMGSRYRSVQLAQNRLMNASNYMNVFQIAKRYYAQDLFCFNYSMARPSDVADLQWHRDSTAAMLHGRRRRHHENNNNRGGP</sequence>
<dbReference type="GO" id="GO:0008146">
    <property type="term" value="F:sulfotransferase activity"/>
    <property type="evidence" value="ECO:0007669"/>
    <property type="project" value="InterPro"/>
</dbReference>
<evidence type="ECO:0000313" key="1">
    <source>
        <dbReference type="EMBL" id="KAJ8599644.1"/>
    </source>
</evidence>
<accession>A0AAD7U9I6</accession>
<evidence type="ECO:0008006" key="3">
    <source>
        <dbReference type="Google" id="ProtNLM"/>
    </source>
</evidence>
<dbReference type="GO" id="GO:0016020">
    <property type="term" value="C:membrane"/>
    <property type="evidence" value="ECO:0007669"/>
    <property type="project" value="InterPro"/>
</dbReference>
<dbReference type="InterPro" id="IPR005331">
    <property type="entry name" value="Sulfotransferase"/>
</dbReference>
<gene>
    <name evidence="1" type="ORF">CTAYLR_005385</name>
</gene>
<organism evidence="1 2">
    <name type="scientific">Chrysophaeum taylorii</name>
    <dbReference type="NCBI Taxonomy" id="2483200"/>
    <lineage>
        <taxon>Eukaryota</taxon>
        <taxon>Sar</taxon>
        <taxon>Stramenopiles</taxon>
        <taxon>Ochrophyta</taxon>
        <taxon>Pelagophyceae</taxon>
        <taxon>Pelagomonadales</taxon>
        <taxon>Pelagomonadaceae</taxon>
        <taxon>Chrysophaeum</taxon>
    </lineage>
</organism>